<name>A0ABQ8SZD5_PERAM</name>
<reference evidence="1 2" key="1">
    <citation type="journal article" date="2022" name="Allergy">
        <title>Genome assembly and annotation of Periplaneta americana reveal a comprehensive cockroach allergen profile.</title>
        <authorList>
            <person name="Wang L."/>
            <person name="Xiong Q."/>
            <person name="Saelim N."/>
            <person name="Wang L."/>
            <person name="Nong W."/>
            <person name="Wan A.T."/>
            <person name="Shi M."/>
            <person name="Liu X."/>
            <person name="Cao Q."/>
            <person name="Hui J.H.L."/>
            <person name="Sookrung N."/>
            <person name="Leung T.F."/>
            <person name="Tungtrongchitr A."/>
            <person name="Tsui S.K.W."/>
        </authorList>
    </citation>
    <scope>NUCLEOTIDE SEQUENCE [LARGE SCALE GENOMIC DNA]</scope>
    <source>
        <strain evidence="1">PWHHKU_190912</strain>
    </source>
</reference>
<evidence type="ECO:0000313" key="2">
    <source>
        <dbReference type="Proteomes" id="UP001148838"/>
    </source>
</evidence>
<gene>
    <name evidence="1" type="ORF">ANN_14998</name>
</gene>
<evidence type="ECO:0000313" key="1">
    <source>
        <dbReference type="EMBL" id="KAJ4439042.1"/>
    </source>
</evidence>
<dbReference type="Proteomes" id="UP001148838">
    <property type="component" value="Unassembled WGS sequence"/>
</dbReference>
<organism evidence="1 2">
    <name type="scientific">Periplaneta americana</name>
    <name type="common">American cockroach</name>
    <name type="synonym">Blatta americana</name>
    <dbReference type="NCBI Taxonomy" id="6978"/>
    <lineage>
        <taxon>Eukaryota</taxon>
        <taxon>Metazoa</taxon>
        <taxon>Ecdysozoa</taxon>
        <taxon>Arthropoda</taxon>
        <taxon>Hexapoda</taxon>
        <taxon>Insecta</taxon>
        <taxon>Pterygota</taxon>
        <taxon>Neoptera</taxon>
        <taxon>Polyneoptera</taxon>
        <taxon>Dictyoptera</taxon>
        <taxon>Blattodea</taxon>
        <taxon>Blattoidea</taxon>
        <taxon>Blattidae</taxon>
        <taxon>Blattinae</taxon>
        <taxon>Periplaneta</taxon>
    </lineage>
</organism>
<sequence length="175" mass="20223">DIESCIDFCVVHKLLPSKESKKCIDCGAEGKVVCQKRSKYKNVPYCLKCSSCHKESAIAVKTWFEHTKLTFAQSLTLIYLWLLHIKIFDAAIEAETVERMWGTLKSEVKRKDRESEHDDLYMFEFLYRQMQRRNGQSEAGAIFLNFLEDIGKVYPGYGLETLSPKSYGEFESGPR</sequence>
<accession>A0ABQ8SZD5</accession>
<feature type="non-terminal residue" evidence="1">
    <location>
        <position position="1"/>
    </location>
</feature>
<dbReference type="EMBL" id="JAJSOF020000019">
    <property type="protein sequence ID" value="KAJ4439042.1"/>
    <property type="molecule type" value="Genomic_DNA"/>
</dbReference>
<keyword evidence="2" id="KW-1185">Reference proteome</keyword>
<comment type="caution">
    <text evidence="1">The sequence shown here is derived from an EMBL/GenBank/DDBJ whole genome shotgun (WGS) entry which is preliminary data.</text>
</comment>
<protein>
    <recommendedName>
        <fullName evidence="3">Transposase</fullName>
    </recommendedName>
</protein>
<evidence type="ECO:0008006" key="3">
    <source>
        <dbReference type="Google" id="ProtNLM"/>
    </source>
</evidence>
<proteinExistence type="predicted"/>